<dbReference type="EMBL" id="ANOF01000125">
    <property type="protein sequence ID" value="EMI25463.1"/>
    <property type="molecule type" value="Genomic_DNA"/>
</dbReference>
<evidence type="ECO:0000313" key="1">
    <source>
        <dbReference type="EMBL" id="EMI25463.1"/>
    </source>
</evidence>
<dbReference type="AlphaFoldDB" id="M5S1H4"/>
<comment type="caution">
    <text evidence="1">The sequence shown here is derived from an EMBL/GenBank/DDBJ whole genome shotgun (WGS) entry which is preliminary data.</text>
</comment>
<dbReference type="Proteomes" id="UP000011996">
    <property type="component" value="Unassembled WGS sequence"/>
</dbReference>
<gene>
    <name evidence="1" type="ORF">RESH_03963</name>
</gene>
<accession>M5S1H4</accession>
<reference evidence="1 2" key="1">
    <citation type="journal article" date="2013" name="Mar. Genomics">
        <title>Expression of sulfatases in Rhodopirellula baltica and the diversity of sulfatases in the genus Rhodopirellula.</title>
        <authorList>
            <person name="Wegner C.E."/>
            <person name="Richter-Heitmann T."/>
            <person name="Klindworth A."/>
            <person name="Klockow C."/>
            <person name="Richter M."/>
            <person name="Achstetter T."/>
            <person name="Glockner F.O."/>
            <person name="Harder J."/>
        </authorList>
    </citation>
    <scope>NUCLEOTIDE SEQUENCE [LARGE SCALE GENOMIC DNA]</scope>
    <source>
        <strain evidence="1 2">SH398</strain>
    </source>
</reference>
<sequence length="44" mass="4817">MRAVATKIHSKSTSVYHALPATEDCCMPTKKSRQGEFTSPASMM</sequence>
<protein>
    <submittedName>
        <fullName evidence="1">Uncharacterized protein</fullName>
    </submittedName>
</protein>
<evidence type="ECO:0000313" key="2">
    <source>
        <dbReference type="Proteomes" id="UP000011996"/>
    </source>
</evidence>
<proteinExistence type="predicted"/>
<dbReference type="PATRIC" id="fig|1263868.3.peg.4283"/>
<organism evidence="1 2">
    <name type="scientific">Rhodopirellula europaea SH398</name>
    <dbReference type="NCBI Taxonomy" id="1263868"/>
    <lineage>
        <taxon>Bacteria</taxon>
        <taxon>Pseudomonadati</taxon>
        <taxon>Planctomycetota</taxon>
        <taxon>Planctomycetia</taxon>
        <taxon>Pirellulales</taxon>
        <taxon>Pirellulaceae</taxon>
        <taxon>Rhodopirellula</taxon>
    </lineage>
</organism>
<name>M5S1H4_9BACT</name>